<dbReference type="PANTHER" id="PTHR31235">
    <property type="entry name" value="PEROXIDASE 25-RELATED"/>
    <property type="match status" value="1"/>
</dbReference>
<comment type="caution">
    <text evidence="15">The sequence shown here is derived from an EMBL/GenBank/DDBJ whole genome shotgun (WGS) entry which is preliminary data.</text>
</comment>
<dbReference type="PRINTS" id="PR00461">
    <property type="entry name" value="PLPEROXIDASE"/>
</dbReference>
<reference evidence="15 16" key="1">
    <citation type="journal article" date="2018" name="PLoS Genet.">
        <title>Population sequencing reveals clonal diversity and ancestral inbreeding in the grapevine cultivar Chardonnay.</title>
        <authorList>
            <person name="Roach M.J."/>
            <person name="Johnson D.L."/>
            <person name="Bohlmann J."/>
            <person name="van Vuuren H.J."/>
            <person name="Jones S.J."/>
            <person name="Pretorius I.S."/>
            <person name="Schmidt S.A."/>
            <person name="Borneman A.R."/>
        </authorList>
    </citation>
    <scope>NUCLEOTIDE SEQUENCE [LARGE SCALE GENOMIC DNA]</scope>
    <source>
        <strain evidence="16">cv. Chardonnay</strain>
        <tissue evidence="15">Leaf</tissue>
    </source>
</reference>
<feature type="disulfide bond" evidence="12">
    <location>
        <begin position="90"/>
        <end position="167"/>
    </location>
</feature>
<feature type="domain" description="Plant heme peroxidase family profile" evidence="14">
    <location>
        <begin position="80"/>
        <end position="292"/>
    </location>
</feature>
<dbReference type="Pfam" id="PF00141">
    <property type="entry name" value="peroxidase"/>
    <property type="match status" value="2"/>
</dbReference>
<sequence>MSLPIQHIQGKEKQMPVVKELFLQAHQPTSIRLTCQLPKQYVSHYVFNRHPTLQENEDVCSSCSRFLPCSCKLRQSGPWRLQEGFYKGKCNVDVEKIVSNIITPLVGQKPWITPALLRMQFHDCFVKGCDASILLDGSSSEKTAPPNLSVRGYDVIDLVKAAIEKMCPGVSKEGGGHTVGVTHCSLFKDRLYNFNNTGRPDPTMQLSLAFFLRLRCPQSSTVDNTVNLDQEEFFKLIKHWRSSADQRHSEHSSLAPNDYFLTKFQQAMVKLGAVEVLTDAQGEIRKYAEPLIFNHQ</sequence>
<name>A0A438HQJ1_VITVI</name>
<feature type="binding site" evidence="10">
    <location>
        <position position="128"/>
    </location>
    <ligand>
        <name>Ca(2+)</name>
        <dbReference type="ChEBI" id="CHEBI:29108"/>
        <label>1</label>
    </ligand>
</feature>
<evidence type="ECO:0000256" key="13">
    <source>
        <dbReference type="RuleBase" id="RU362060"/>
    </source>
</evidence>
<evidence type="ECO:0000256" key="2">
    <source>
        <dbReference type="ARBA" id="ARBA00002322"/>
    </source>
</evidence>
<keyword evidence="13" id="KW-0964">Secreted</keyword>
<keyword evidence="12" id="KW-1015">Disulfide bond</keyword>
<dbReference type="Proteomes" id="UP000288805">
    <property type="component" value="Unassembled WGS sequence"/>
</dbReference>
<comment type="cofactor">
    <cofactor evidence="13">
        <name>heme b</name>
        <dbReference type="ChEBI" id="CHEBI:60344"/>
    </cofactor>
    <text evidence="13">Binds 1 heme b (iron(II)-protoporphyrin IX) group per subunit.</text>
</comment>
<dbReference type="SUPFAM" id="SSF48113">
    <property type="entry name" value="Heme-dependent peroxidases"/>
    <property type="match status" value="1"/>
</dbReference>
<evidence type="ECO:0000256" key="1">
    <source>
        <dbReference type="ARBA" id="ARBA00000189"/>
    </source>
</evidence>
<feature type="binding site" evidence="10">
    <location>
        <position position="130"/>
    </location>
    <ligand>
        <name>Ca(2+)</name>
        <dbReference type="ChEBI" id="CHEBI:29108"/>
        <label>1</label>
    </ligand>
</feature>
<feature type="binding site" evidence="10">
    <location>
        <position position="123"/>
    </location>
    <ligand>
        <name>Ca(2+)</name>
        <dbReference type="ChEBI" id="CHEBI:29108"/>
        <label>1</label>
    </ligand>
</feature>
<proteinExistence type="inferred from homology"/>
<evidence type="ECO:0000256" key="3">
    <source>
        <dbReference type="ARBA" id="ARBA00012313"/>
    </source>
</evidence>
<dbReference type="GO" id="GO:0042744">
    <property type="term" value="P:hydrogen peroxide catabolic process"/>
    <property type="evidence" value="ECO:0007669"/>
    <property type="project" value="UniProtKB-KW"/>
</dbReference>
<dbReference type="Gene3D" id="1.10.420.10">
    <property type="entry name" value="Peroxidase, domain 2"/>
    <property type="match status" value="2"/>
</dbReference>
<dbReference type="InterPro" id="IPR000823">
    <property type="entry name" value="Peroxidase_pln"/>
</dbReference>
<evidence type="ECO:0000256" key="10">
    <source>
        <dbReference type="PIRSR" id="PIRSR600823-3"/>
    </source>
</evidence>
<feature type="binding site" evidence="10">
    <location>
        <position position="126"/>
    </location>
    <ligand>
        <name>Ca(2+)</name>
        <dbReference type="ChEBI" id="CHEBI:29108"/>
        <label>1</label>
    </ligand>
</feature>
<comment type="subcellular location">
    <subcellularLocation>
        <location evidence="13">Secreted</location>
    </subcellularLocation>
</comment>
<keyword evidence="7 13" id="KW-0560">Oxidoreductase</keyword>
<dbReference type="InterPro" id="IPR010255">
    <property type="entry name" value="Haem_peroxidase_sf"/>
</dbReference>
<evidence type="ECO:0000313" key="16">
    <source>
        <dbReference type="Proteomes" id="UP000288805"/>
    </source>
</evidence>
<evidence type="ECO:0000256" key="4">
    <source>
        <dbReference type="ARBA" id="ARBA00022559"/>
    </source>
</evidence>
<organism evidence="15 16">
    <name type="scientific">Vitis vinifera</name>
    <name type="common">Grape</name>
    <dbReference type="NCBI Taxonomy" id="29760"/>
    <lineage>
        <taxon>Eukaryota</taxon>
        <taxon>Viridiplantae</taxon>
        <taxon>Streptophyta</taxon>
        <taxon>Embryophyta</taxon>
        <taxon>Tracheophyta</taxon>
        <taxon>Spermatophyta</taxon>
        <taxon>Magnoliopsida</taxon>
        <taxon>eudicotyledons</taxon>
        <taxon>Gunneridae</taxon>
        <taxon>Pentapetalae</taxon>
        <taxon>rosids</taxon>
        <taxon>Vitales</taxon>
        <taxon>Vitaceae</taxon>
        <taxon>Viteae</taxon>
        <taxon>Vitis</taxon>
    </lineage>
</organism>
<keyword evidence="4 13" id="KW-0575">Peroxidase</keyword>
<dbReference type="EC" id="1.11.1.7" evidence="3 13"/>
<keyword evidence="6 10" id="KW-0479">Metal-binding</keyword>
<protein>
    <recommendedName>
        <fullName evidence="3 13">Peroxidase</fullName>
        <ecNumber evidence="3 13">1.11.1.7</ecNumber>
    </recommendedName>
</protein>
<dbReference type="PROSITE" id="PS00436">
    <property type="entry name" value="PEROXIDASE_2"/>
    <property type="match status" value="1"/>
</dbReference>
<dbReference type="AlphaFoldDB" id="A0A438HQJ1"/>
<comment type="catalytic activity">
    <reaction evidence="1 13">
        <text>2 a phenolic donor + H2O2 = 2 a phenolic radical donor + 2 H2O</text>
        <dbReference type="Rhea" id="RHEA:56136"/>
        <dbReference type="ChEBI" id="CHEBI:15377"/>
        <dbReference type="ChEBI" id="CHEBI:16240"/>
        <dbReference type="ChEBI" id="CHEBI:139520"/>
        <dbReference type="ChEBI" id="CHEBI:139521"/>
        <dbReference type="EC" id="1.11.1.7"/>
    </reaction>
</comment>
<dbReference type="GO" id="GO:0046872">
    <property type="term" value="F:metal ion binding"/>
    <property type="evidence" value="ECO:0007669"/>
    <property type="project" value="UniProtKB-UniRule"/>
</dbReference>
<evidence type="ECO:0000256" key="11">
    <source>
        <dbReference type="PIRSR" id="PIRSR600823-4"/>
    </source>
</evidence>
<evidence type="ECO:0000259" key="14">
    <source>
        <dbReference type="PROSITE" id="PS50873"/>
    </source>
</evidence>
<dbReference type="InterPro" id="IPR002016">
    <property type="entry name" value="Haem_peroxidase"/>
</dbReference>
<evidence type="ECO:0000256" key="12">
    <source>
        <dbReference type="PIRSR" id="PIRSR600823-5"/>
    </source>
</evidence>
<dbReference type="GO" id="GO:0006979">
    <property type="term" value="P:response to oxidative stress"/>
    <property type="evidence" value="ECO:0007669"/>
    <property type="project" value="UniProtKB-UniRule"/>
</dbReference>
<dbReference type="EMBL" id="QGNW01000191">
    <property type="protein sequence ID" value="RVW86723.1"/>
    <property type="molecule type" value="Genomic_DNA"/>
</dbReference>
<keyword evidence="5 13" id="KW-0349">Heme</keyword>
<evidence type="ECO:0000256" key="8">
    <source>
        <dbReference type="ARBA" id="ARBA00023004"/>
    </source>
</evidence>
<comment type="function">
    <text evidence="2">Removal of H(2)O(2), oxidation of toxic reductants, biosynthesis and degradation of lignin, suberization, auxin catabolism, response to environmental stresses such as wounding, pathogen attack and oxidative stress. These functions might be dependent on each isozyme/isoform in each plant tissue.</text>
</comment>
<feature type="binding site" evidence="10">
    <location>
        <position position="132"/>
    </location>
    <ligand>
        <name>Ca(2+)</name>
        <dbReference type="ChEBI" id="CHEBI:29108"/>
        <label>1</label>
    </ligand>
</feature>
<evidence type="ECO:0000256" key="9">
    <source>
        <dbReference type="PIRSR" id="PIRSR600823-1"/>
    </source>
</evidence>
<accession>A0A438HQJ1</accession>
<dbReference type="PROSITE" id="PS50873">
    <property type="entry name" value="PEROXIDASE_4"/>
    <property type="match status" value="1"/>
</dbReference>
<keyword evidence="8 13" id="KW-0408">Iron</keyword>
<keyword evidence="10 13" id="KW-0106">Calcium</keyword>
<dbReference type="GO" id="GO:0005576">
    <property type="term" value="C:extracellular region"/>
    <property type="evidence" value="ECO:0007669"/>
    <property type="project" value="UniProtKB-SubCell"/>
</dbReference>
<evidence type="ECO:0000256" key="5">
    <source>
        <dbReference type="ARBA" id="ARBA00022617"/>
    </source>
</evidence>
<evidence type="ECO:0000256" key="6">
    <source>
        <dbReference type="ARBA" id="ARBA00022723"/>
    </source>
</evidence>
<dbReference type="InterPro" id="IPR019794">
    <property type="entry name" value="Peroxidases_AS"/>
</dbReference>
<feature type="active site" description="Proton acceptor" evidence="9">
    <location>
        <position position="122"/>
    </location>
</feature>
<keyword evidence="13" id="KW-0376">Hydrogen peroxide</keyword>
<gene>
    <name evidence="15" type="primary">PER57</name>
    <name evidence="15" type="ORF">CK203_039880</name>
</gene>
<evidence type="ECO:0000256" key="7">
    <source>
        <dbReference type="ARBA" id="ARBA00023002"/>
    </source>
</evidence>
<dbReference type="GO" id="GO:0020037">
    <property type="term" value="F:heme binding"/>
    <property type="evidence" value="ECO:0007669"/>
    <property type="project" value="UniProtKB-UniRule"/>
</dbReference>
<comment type="similarity">
    <text evidence="13">Belongs to the peroxidase family. Classical plant (class III) peroxidase subfamily.</text>
</comment>
<feature type="disulfide bond" evidence="12">
    <location>
        <begin position="124"/>
        <end position="129"/>
    </location>
</feature>
<evidence type="ECO:0000313" key="15">
    <source>
        <dbReference type="EMBL" id="RVW86723.1"/>
    </source>
</evidence>
<dbReference type="GO" id="GO:0140825">
    <property type="term" value="F:lactoperoxidase activity"/>
    <property type="evidence" value="ECO:0007669"/>
    <property type="project" value="UniProtKB-EC"/>
</dbReference>
<comment type="cofactor">
    <cofactor evidence="10 13">
        <name>Ca(2+)</name>
        <dbReference type="ChEBI" id="CHEBI:29108"/>
    </cofactor>
    <text evidence="10 13">Binds 2 calcium ions per subunit.</text>
</comment>
<feature type="binding site" evidence="10">
    <location>
        <position position="141"/>
    </location>
    <ligand>
        <name>Ca(2+)</name>
        <dbReference type="ChEBI" id="CHEBI:29108"/>
        <label>1</label>
    </ligand>
</feature>
<feature type="site" description="Transition state stabilizer" evidence="11">
    <location>
        <position position="118"/>
    </location>
</feature>
<dbReference type="Gene3D" id="1.10.520.10">
    <property type="match status" value="2"/>
</dbReference>